<dbReference type="PROSITE" id="PS50885">
    <property type="entry name" value="HAMP"/>
    <property type="match status" value="1"/>
</dbReference>
<dbReference type="GO" id="GO:0000155">
    <property type="term" value="F:phosphorelay sensor kinase activity"/>
    <property type="evidence" value="ECO:0007669"/>
    <property type="project" value="InterPro"/>
</dbReference>
<evidence type="ECO:0000256" key="3">
    <source>
        <dbReference type="ARBA" id="ARBA00012438"/>
    </source>
</evidence>
<keyword evidence="10" id="KW-0902">Two-component regulatory system</keyword>
<keyword evidence="13" id="KW-1133">Transmembrane helix</keyword>
<dbReference type="CDD" id="cd00082">
    <property type="entry name" value="HisKA"/>
    <property type="match status" value="1"/>
</dbReference>
<dbReference type="InterPro" id="IPR036890">
    <property type="entry name" value="HATPase_C_sf"/>
</dbReference>
<evidence type="ECO:0000313" key="16">
    <source>
        <dbReference type="EMBL" id="VAW75800.1"/>
    </source>
</evidence>
<dbReference type="SMART" id="SM00304">
    <property type="entry name" value="HAMP"/>
    <property type="match status" value="1"/>
</dbReference>
<evidence type="ECO:0000256" key="5">
    <source>
        <dbReference type="ARBA" id="ARBA00022553"/>
    </source>
</evidence>
<dbReference type="SMART" id="SM00388">
    <property type="entry name" value="HisKA"/>
    <property type="match status" value="1"/>
</dbReference>
<evidence type="ECO:0000256" key="6">
    <source>
        <dbReference type="ARBA" id="ARBA00022679"/>
    </source>
</evidence>
<keyword evidence="5" id="KW-0597">Phosphoprotein</keyword>
<evidence type="ECO:0000256" key="2">
    <source>
        <dbReference type="ARBA" id="ARBA00004236"/>
    </source>
</evidence>
<dbReference type="AlphaFoldDB" id="A0A3B0YGE9"/>
<sequence length="490" mass="54719">MFRTLFAKLAMSLMLLLAGIGLLYILLSTSITRHYQQEFVQSLNSDLAANLVTGRNLLRDGVLDQDALKETFHHYMMVNPDIEIYLLDGNGRILSYSAEPGLVKREHVDLSPVQNFLSGGEFPLLGDDPRNYERSKVFSATRFSLNDGSPAYLYVVLRGQEYERIEQLFQNNFLFQLSAAALLASLIVGLLFGLILFRLLTRRLNRLTGLMQRFGESDFIEPIRWPGDTRRRDEIESLGDSFNNMAERIQEQLEKLKKQDSQRRELVANVSHDLRTPLAALHGYIETLQLKADAFDAETRSSYLQTALQHSTRLTRLVDELFELAKLDATDAPLQTEPFAAAELAQDIIQKFQLQAEQKGVQLKLDVGDSLPFVEGDIALIERVLVNLISNALQHTPEGGTITVSLRQEDSGVRIQVEDTGSGIPEKDLGKVFERFYRGDNGARSGEHAGLGLAIARHIVRLHGGVIGVSSEVGQGARFAFSLHNSPPDA</sequence>
<feature type="coiled-coil region" evidence="12">
    <location>
        <begin position="239"/>
        <end position="269"/>
    </location>
</feature>
<keyword evidence="16" id="KW-0813">Transport</keyword>
<dbReference type="GO" id="GO:0005524">
    <property type="term" value="F:ATP binding"/>
    <property type="evidence" value="ECO:0007669"/>
    <property type="project" value="UniProtKB-KW"/>
</dbReference>
<evidence type="ECO:0000256" key="7">
    <source>
        <dbReference type="ARBA" id="ARBA00022741"/>
    </source>
</evidence>
<dbReference type="GO" id="GO:0034220">
    <property type="term" value="P:monoatomic ion transmembrane transport"/>
    <property type="evidence" value="ECO:0007669"/>
    <property type="project" value="UniProtKB-KW"/>
</dbReference>
<evidence type="ECO:0000256" key="1">
    <source>
        <dbReference type="ARBA" id="ARBA00000085"/>
    </source>
</evidence>
<keyword evidence="8 16" id="KW-0418">Kinase</keyword>
<feature type="transmembrane region" description="Helical" evidence="13">
    <location>
        <begin position="173"/>
        <end position="197"/>
    </location>
</feature>
<keyword evidence="11 13" id="KW-0472">Membrane</keyword>
<comment type="subcellular location">
    <subcellularLocation>
        <location evidence="2">Cell membrane</location>
    </subcellularLocation>
</comment>
<dbReference type="GO" id="GO:0005886">
    <property type="term" value="C:plasma membrane"/>
    <property type="evidence" value="ECO:0007669"/>
    <property type="project" value="UniProtKB-SubCell"/>
</dbReference>
<dbReference type="InterPro" id="IPR036097">
    <property type="entry name" value="HisK_dim/P_sf"/>
</dbReference>
<evidence type="ECO:0000256" key="4">
    <source>
        <dbReference type="ARBA" id="ARBA00022475"/>
    </source>
</evidence>
<dbReference type="Pfam" id="PF00512">
    <property type="entry name" value="HisKA"/>
    <property type="match status" value="1"/>
</dbReference>
<evidence type="ECO:0000256" key="12">
    <source>
        <dbReference type="SAM" id="Coils"/>
    </source>
</evidence>
<dbReference type="Gene3D" id="1.10.287.130">
    <property type="match status" value="1"/>
</dbReference>
<dbReference type="PRINTS" id="PR00344">
    <property type="entry name" value="BCTRLSENSOR"/>
</dbReference>
<dbReference type="CDD" id="cd00075">
    <property type="entry name" value="HATPase"/>
    <property type="match status" value="1"/>
</dbReference>
<dbReference type="PROSITE" id="PS50109">
    <property type="entry name" value="HIS_KIN"/>
    <property type="match status" value="1"/>
</dbReference>
<proteinExistence type="predicted"/>
<dbReference type="FunFam" id="3.30.565.10:FF:000006">
    <property type="entry name" value="Sensor histidine kinase WalK"/>
    <property type="match status" value="1"/>
</dbReference>
<dbReference type="InterPro" id="IPR004358">
    <property type="entry name" value="Sig_transdc_His_kin-like_C"/>
</dbReference>
<keyword evidence="7" id="KW-0547">Nucleotide-binding</keyword>
<feature type="domain" description="Histidine kinase" evidence="14">
    <location>
        <begin position="269"/>
        <end position="487"/>
    </location>
</feature>
<dbReference type="InterPro" id="IPR003661">
    <property type="entry name" value="HisK_dim/P_dom"/>
</dbReference>
<keyword evidence="9" id="KW-0067">ATP-binding</keyword>
<accession>A0A3B0YGE9</accession>
<evidence type="ECO:0000259" key="14">
    <source>
        <dbReference type="PROSITE" id="PS50109"/>
    </source>
</evidence>
<dbReference type="SUPFAM" id="SSF47384">
    <property type="entry name" value="Homodimeric domain of signal transducing histidine kinase"/>
    <property type="match status" value="1"/>
</dbReference>
<evidence type="ECO:0000256" key="13">
    <source>
        <dbReference type="SAM" id="Phobius"/>
    </source>
</evidence>
<keyword evidence="13" id="KW-0812">Transmembrane</keyword>
<dbReference type="FunFam" id="1.10.287.130:FF:000008">
    <property type="entry name" value="Two-component sensor histidine kinase"/>
    <property type="match status" value="1"/>
</dbReference>
<keyword evidence="4" id="KW-1003">Cell membrane</keyword>
<evidence type="ECO:0000259" key="15">
    <source>
        <dbReference type="PROSITE" id="PS50885"/>
    </source>
</evidence>
<dbReference type="Pfam" id="PF00672">
    <property type="entry name" value="HAMP"/>
    <property type="match status" value="1"/>
</dbReference>
<dbReference type="InterPro" id="IPR003594">
    <property type="entry name" value="HATPase_dom"/>
</dbReference>
<keyword evidence="6 16" id="KW-0808">Transferase</keyword>
<organism evidence="16">
    <name type="scientific">hydrothermal vent metagenome</name>
    <dbReference type="NCBI Taxonomy" id="652676"/>
    <lineage>
        <taxon>unclassified sequences</taxon>
        <taxon>metagenomes</taxon>
        <taxon>ecological metagenomes</taxon>
    </lineage>
</organism>
<dbReference type="SMART" id="SM00387">
    <property type="entry name" value="HATPase_c"/>
    <property type="match status" value="1"/>
</dbReference>
<dbReference type="PANTHER" id="PTHR43711:SF1">
    <property type="entry name" value="HISTIDINE KINASE 1"/>
    <property type="match status" value="1"/>
</dbReference>
<dbReference type="EC" id="2.7.13.3" evidence="3"/>
<dbReference type="EMBL" id="UOFN01000051">
    <property type="protein sequence ID" value="VAW75800.1"/>
    <property type="molecule type" value="Genomic_DNA"/>
</dbReference>
<reference evidence="16" key="1">
    <citation type="submission" date="2018-06" db="EMBL/GenBank/DDBJ databases">
        <authorList>
            <person name="Zhirakovskaya E."/>
        </authorList>
    </citation>
    <scope>NUCLEOTIDE SEQUENCE</scope>
</reference>
<protein>
    <recommendedName>
        <fullName evidence="3">histidine kinase</fullName>
        <ecNumber evidence="3">2.7.13.3</ecNumber>
    </recommendedName>
</protein>
<gene>
    <name evidence="16" type="ORF">MNBD_GAMMA15-2490</name>
</gene>
<dbReference type="Pfam" id="PF02518">
    <property type="entry name" value="HATPase_c"/>
    <property type="match status" value="1"/>
</dbReference>
<evidence type="ECO:0000256" key="10">
    <source>
        <dbReference type="ARBA" id="ARBA00023012"/>
    </source>
</evidence>
<dbReference type="PANTHER" id="PTHR43711">
    <property type="entry name" value="TWO-COMPONENT HISTIDINE KINASE"/>
    <property type="match status" value="1"/>
</dbReference>
<dbReference type="Gene3D" id="6.10.340.10">
    <property type="match status" value="1"/>
</dbReference>
<dbReference type="CDD" id="cd06225">
    <property type="entry name" value="HAMP"/>
    <property type="match status" value="1"/>
</dbReference>
<keyword evidence="16" id="KW-0406">Ion transport</keyword>
<dbReference type="InterPro" id="IPR005467">
    <property type="entry name" value="His_kinase_dom"/>
</dbReference>
<dbReference type="SUPFAM" id="SSF158472">
    <property type="entry name" value="HAMP domain-like"/>
    <property type="match status" value="1"/>
</dbReference>
<evidence type="ECO:0000256" key="9">
    <source>
        <dbReference type="ARBA" id="ARBA00022840"/>
    </source>
</evidence>
<evidence type="ECO:0000256" key="11">
    <source>
        <dbReference type="ARBA" id="ARBA00023136"/>
    </source>
</evidence>
<comment type="catalytic activity">
    <reaction evidence="1">
        <text>ATP + protein L-histidine = ADP + protein N-phospho-L-histidine.</text>
        <dbReference type="EC" id="2.7.13.3"/>
    </reaction>
</comment>
<evidence type="ECO:0000256" key="8">
    <source>
        <dbReference type="ARBA" id="ARBA00022777"/>
    </source>
</evidence>
<dbReference type="InterPro" id="IPR003660">
    <property type="entry name" value="HAMP_dom"/>
</dbReference>
<dbReference type="InterPro" id="IPR050736">
    <property type="entry name" value="Sensor_HK_Regulatory"/>
</dbReference>
<keyword evidence="12" id="KW-0175">Coiled coil</keyword>
<dbReference type="SUPFAM" id="SSF55874">
    <property type="entry name" value="ATPase domain of HSP90 chaperone/DNA topoisomerase II/histidine kinase"/>
    <property type="match status" value="1"/>
</dbReference>
<keyword evidence="16" id="KW-0407">Ion channel</keyword>
<dbReference type="Gene3D" id="3.30.565.10">
    <property type="entry name" value="Histidine kinase-like ATPase, C-terminal domain"/>
    <property type="match status" value="1"/>
</dbReference>
<name>A0A3B0YGE9_9ZZZZ</name>
<feature type="domain" description="HAMP" evidence="15">
    <location>
        <begin position="198"/>
        <end position="254"/>
    </location>
</feature>